<evidence type="ECO:0000256" key="3">
    <source>
        <dbReference type="ARBA" id="ARBA00022692"/>
    </source>
</evidence>
<reference evidence="9" key="2">
    <citation type="submission" date="2021-05" db="EMBL/GenBank/DDBJ databases">
        <authorList>
            <person name="Pain A."/>
        </authorList>
    </citation>
    <scope>NUCLEOTIDE SEQUENCE</scope>
    <source>
        <strain evidence="9">1802A</strain>
    </source>
</reference>
<feature type="transmembrane region" description="Helical" evidence="8">
    <location>
        <begin position="250"/>
        <end position="272"/>
    </location>
</feature>
<dbReference type="PANTHER" id="PTHR24223">
    <property type="entry name" value="ATP-BINDING CASSETTE SUB-FAMILY C"/>
    <property type="match status" value="1"/>
</dbReference>
<dbReference type="Gene3D" id="1.20.1560.10">
    <property type="entry name" value="ABC transporter type 1, transmembrane domain"/>
    <property type="match status" value="1"/>
</dbReference>
<evidence type="ECO:0000256" key="2">
    <source>
        <dbReference type="ARBA" id="ARBA00009726"/>
    </source>
</evidence>
<keyword evidence="5 9" id="KW-0067">ATP-binding</keyword>
<comment type="caution">
    <text evidence="9">The sequence shown here is derived from an EMBL/GenBank/DDBJ whole genome shotgun (WGS) entry which is preliminary data.</text>
</comment>
<evidence type="ECO:0000256" key="4">
    <source>
        <dbReference type="ARBA" id="ARBA00022741"/>
    </source>
</evidence>
<feature type="transmembrane region" description="Helical" evidence="8">
    <location>
        <begin position="114"/>
        <end position="135"/>
    </location>
</feature>
<keyword evidence="3 8" id="KW-0812">Transmembrane</keyword>
<dbReference type="GO" id="GO:0042626">
    <property type="term" value="F:ATPase-coupled transmembrane transporter activity"/>
    <property type="evidence" value="ECO:0007669"/>
    <property type="project" value="TreeGrafter"/>
</dbReference>
<dbReference type="GO" id="GO:0016020">
    <property type="term" value="C:membrane"/>
    <property type="evidence" value="ECO:0007669"/>
    <property type="project" value="UniProtKB-SubCell"/>
</dbReference>
<proteinExistence type="inferred from homology"/>
<evidence type="ECO:0000256" key="6">
    <source>
        <dbReference type="ARBA" id="ARBA00022989"/>
    </source>
</evidence>
<dbReference type="Proteomes" id="UP001195914">
    <property type="component" value="Unassembled WGS sequence"/>
</dbReference>
<keyword evidence="10" id="KW-1185">Reference proteome</keyword>
<keyword evidence="6 8" id="KW-1133">Transmembrane helix</keyword>
<reference evidence="9" key="1">
    <citation type="journal article" date="2014" name="Nucleic Acids Res.">
        <title>The evolutionary dynamics of variant antigen genes in Babesia reveal a history of genomic innovation underlying host-parasite interaction.</title>
        <authorList>
            <person name="Jackson A.P."/>
            <person name="Otto T.D."/>
            <person name="Darby A."/>
            <person name="Ramaprasad A."/>
            <person name="Xia D."/>
            <person name="Echaide I.E."/>
            <person name="Farber M."/>
            <person name="Gahlot S."/>
            <person name="Gamble J."/>
            <person name="Gupta D."/>
            <person name="Gupta Y."/>
            <person name="Jackson L."/>
            <person name="Malandrin L."/>
            <person name="Malas T.B."/>
            <person name="Moussa E."/>
            <person name="Nair M."/>
            <person name="Reid A.J."/>
            <person name="Sanders M."/>
            <person name="Sharma J."/>
            <person name="Tracey A."/>
            <person name="Quail M.A."/>
            <person name="Weir W."/>
            <person name="Wastling J.M."/>
            <person name="Hall N."/>
            <person name="Willadsen P."/>
            <person name="Lingelbach K."/>
            <person name="Shiels B."/>
            <person name="Tait A."/>
            <person name="Berriman M."/>
            <person name="Allred D.R."/>
            <person name="Pain A."/>
        </authorList>
    </citation>
    <scope>NUCLEOTIDE SEQUENCE</scope>
    <source>
        <strain evidence="9">1802A</strain>
    </source>
</reference>
<name>A0AAD9G6F3_BABDI</name>
<dbReference type="InterPro" id="IPR036640">
    <property type="entry name" value="ABC1_TM_sf"/>
</dbReference>
<evidence type="ECO:0000256" key="8">
    <source>
        <dbReference type="SAM" id="Phobius"/>
    </source>
</evidence>
<comment type="subcellular location">
    <subcellularLocation>
        <location evidence="1">Membrane</location>
        <topology evidence="1">Multi-pass membrane protein</topology>
    </subcellularLocation>
</comment>
<feature type="transmembrane region" description="Helical" evidence="8">
    <location>
        <begin position="378"/>
        <end position="396"/>
    </location>
</feature>
<gene>
    <name evidence="9" type="ORF">X943_000408</name>
</gene>
<dbReference type="PANTHER" id="PTHR24223:SF456">
    <property type="entry name" value="MULTIDRUG RESISTANCE-ASSOCIATED PROTEIN LETHAL(2)03659"/>
    <property type="match status" value="1"/>
</dbReference>
<keyword evidence="4" id="KW-0547">Nucleotide-binding</keyword>
<keyword evidence="7 8" id="KW-0472">Membrane</keyword>
<feature type="transmembrane region" description="Helical" evidence="8">
    <location>
        <begin position="408"/>
        <end position="427"/>
    </location>
</feature>
<evidence type="ECO:0000313" key="10">
    <source>
        <dbReference type="Proteomes" id="UP001195914"/>
    </source>
</evidence>
<accession>A0AAD9G6F3</accession>
<protein>
    <submittedName>
        <fullName evidence="9">ATP-BINDING CASSETTE TRANSPORTER</fullName>
    </submittedName>
</protein>
<dbReference type="AlphaFoldDB" id="A0AAD9G6F3"/>
<evidence type="ECO:0000256" key="5">
    <source>
        <dbReference type="ARBA" id="ARBA00022840"/>
    </source>
</evidence>
<evidence type="ECO:0000256" key="1">
    <source>
        <dbReference type="ARBA" id="ARBA00004141"/>
    </source>
</evidence>
<evidence type="ECO:0000256" key="7">
    <source>
        <dbReference type="ARBA" id="ARBA00023136"/>
    </source>
</evidence>
<dbReference type="SUPFAM" id="SSF90123">
    <property type="entry name" value="ABC transporter transmembrane region"/>
    <property type="match status" value="1"/>
</dbReference>
<dbReference type="EMBL" id="JAHBMH010000073">
    <property type="protein sequence ID" value="KAK1932700.1"/>
    <property type="molecule type" value="Genomic_DNA"/>
</dbReference>
<feature type="non-terminal residue" evidence="9">
    <location>
        <position position="518"/>
    </location>
</feature>
<dbReference type="InterPro" id="IPR050173">
    <property type="entry name" value="ABC_transporter_C-like"/>
</dbReference>
<evidence type="ECO:0000313" key="9">
    <source>
        <dbReference type="EMBL" id="KAK1932700.1"/>
    </source>
</evidence>
<organism evidence="9 10">
    <name type="scientific">Babesia divergens</name>
    <dbReference type="NCBI Taxonomy" id="32595"/>
    <lineage>
        <taxon>Eukaryota</taxon>
        <taxon>Sar</taxon>
        <taxon>Alveolata</taxon>
        <taxon>Apicomplexa</taxon>
        <taxon>Aconoidasida</taxon>
        <taxon>Piroplasmida</taxon>
        <taxon>Babesiidae</taxon>
        <taxon>Babesia</taxon>
    </lineage>
</organism>
<dbReference type="GO" id="GO:0005524">
    <property type="term" value="F:ATP binding"/>
    <property type="evidence" value="ECO:0007669"/>
    <property type="project" value="UniProtKB-KW"/>
</dbReference>
<feature type="transmembrane region" description="Helical" evidence="8">
    <location>
        <begin position="284"/>
        <end position="310"/>
    </location>
</feature>
<sequence>MVEDVATVKGIIYDDTQNEPGSEGLQGANKNIRPTGYIQFPFFRVGTLMGLHPLPEVDRISYWQPIFSKHVSDGLIGLEKQEAECKPLVADGKQRKPYRNIVFRALVITFWRRILLTIIATIVMSLTTVGTVTLLRCLLSVLSQKAHQLGITIALVISIVTLEVVQTFIEQHTNFYNLRLQNIMEASISITIFQHGLCHRRDYQNIIRRQGTKQGCKGAVHSYSENADCSTNPLVCPAKRHHNKELPPSMYTFLFVDGLYIVSLVDATVMLIRFTCNLVLGMVLIYMQIGMYVIKPMIIIACIILSMMLVEAINRSNIVHTLQSKDDRIAKSSHIIGGMDALTQVGAEDIGYNIITNCRSDELTVLQNRLAFFSINRSLMRVIGTIVYMVIILDNIKRIKSAGDNYTFDIAAPITILYIVSTIVGSFDHLLKSLKIIVEASVSLKRIETFIRSCSPNYYLTNHGVEQPASNPVYPDIPPAQHSALDFDTVVLYEKATFSWLNNRDDVLNHSNDIPIVF</sequence>
<comment type="similarity">
    <text evidence="2">Belongs to the ABC transporter superfamily. ABCC family. Conjugate transporter (TC 3.A.1.208) subfamily.</text>
</comment>
<feature type="transmembrane region" description="Helical" evidence="8">
    <location>
        <begin position="147"/>
        <end position="169"/>
    </location>
</feature>